<dbReference type="GeneID" id="108742638"/>
<organism evidence="2 3">
    <name type="scientific">Agrilus planipennis</name>
    <name type="common">Emerald ash borer</name>
    <name type="synonym">Agrilus marcopoli</name>
    <dbReference type="NCBI Taxonomy" id="224129"/>
    <lineage>
        <taxon>Eukaryota</taxon>
        <taxon>Metazoa</taxon>
        <taxon>Ecdysozoa</taxon>
        <taxon>Arthropoda</taxon>
        <taxon>Hexapoda</taxon>
        <taxon>Insecta</taxon>
        <taxon>Pterygota</taxon>
        <taxon>Neoptera</taxon>
        <taxon>Endopterygota</taxon>
        <taxon>Coleoptera</taxon>
        <taxon>Polyphaga</taxon>
        <taxon>Elateriformia</taxon>
        <taxon>Buprestoidea</taxon>
        <taxon>Buprestidae</taxon>
        <taxon>Agrilinae</taxon>
        <taxon>Agrilus</taxon>
    </lineage>
</organism>
<name>A0A1W4XLR2_AGRPL</name>
<dbReference type="Proteomes" id="UP000192223">
    <property type="component" value="Unplaced"/>
</dbReference>
<proteinExistence type="predicted"/>
<dbReference type="InParanoid" id="A0A1W4XLR2"/>
<gene>
    <name evidence="3" type="primary">LOC108742638</name>
</gene>
<protein>
    <submittedName>
        <fullName evidence="3">Uncharacterized protein LOC108742638</fullName>
    </submittedName>
</protein>
<reference evidence="3" key="1">
    <citation type="submission" date="2025-08" db="UniProtKB">
        <authorList>
            <consortium name="RefSeq"/>
        </authorList>
    </citation>
    <scope>IDENTIFICATION</scope>
    <source>
        <tissue evidence="3">Entire body</tissue>
    </source>
</reference>
<sequence length="957" mass="104804">MAQMEGLFLLEVLVNHIRFSPNVNPLPRKKDVMIFIKFSKVAEFDLKFNRIIKLQCPKEGERFYSFGCGETVLFFGKCQDLLYKLRTCPLSIKIYMKEYILGSVSIPWKDNFIKIVALHGLSDDETIIPAATTDSYDFFLNNGEDFMGSIDITVRLFCLHKCIERDIRKIMDKDTKSSRTKFLFKSQDEKATFIVQKCGIDVFSETVPVVPLYTPGGADEGDEKAWQSLYESDLNDTASIAPNMFFNETPDANVIKLKSDDEGKNLIITEKRFDLQKDENEPCTRTTESLEKLLCKNPDCPAVRKFKEYGIGPLATTNGIGCLTGKVDVPLKYGISQTYGVFKCYGPYGLLTNVDSHDELNEYKESKTFSGSCKLSDDLLKLQGGNMYYSIPLRLKGGAPISDTIARVAEPIAACKTLMQQMDDVVTAFKEALGPCGKATCRFNANVAKESCKQVCAAPKEDNVCVPESTAACGSATCPYTKLRQENELDYDALMELQLMDSEMVKSCGSPQCPFPLAPPLEPIHWECPDPLPKKGQCKNVNCPYKPKEPPRIPREGLCGSKNCPYAPPRSCGNPKCPFQKRKPCPYGDEELSACSNPSCVLNKQKKPAACSNPVCPNASSRKPNVPGNPGCPGVPSDECFIQTCDNPECQFKNSNGPPSCSEGVSTAGVRTNCSNCPSSIAKVNTPTGCPCSNKTLNNNSNCAPSTQNINNENKGKIQSNVNKCGSFNESLQEQNAGSFVCDDPCCPYILPICCCCGKIFVPCPPPCPPPPSCSPCKGACGTCEESCSPCPQPCPPPPPCPPGYPICPECMGYKPQSDNANVCDSATCAAADGSARCTECKGSVPAAAGDNMPSSNKALRKSREEMTKSGQGDETIRSDKNRNSESNKKKNTTNLTEKKPKKLKKKPDAISDRYPGVKIGHQFCCMPGFKVPRRQGWLWNTYVPCVGLKCYVVMPQ</sequence>
<evidence type="ECO:0000313" key="3">
    <source>
        <dbReference type="RefSeq" id="XP_018333413.2"/>
    </source>
</evidence>
<dbReference type="STRING" id="224129.A0A1W4XLR2"/>
<dbReference type="RefSeq" id="XP_018333413.2">
    <property type="nucleotide sequence ID" value="XM_018477911.2"/>
</dbReference>
<evidence type="ECO:0000256" key="1">
    <source>
        <dbReference type="SAM" id="MobiDB-lite"/>
    </source>
</evidence>
<keyword evidence="2" id="KW-1185">Reference proteome</keyword>
<dbReference type="OrthoDB" id="7883086at2759"/>
<accession>A0A1W4XLR2</accession>
<dbReference type="AlphaFoldDB" id="A0A1W4XLR2"/>
<dbReference type="Pfam" id="PF14924">
    <property type="entry name" value="MAP10_N"/>
    <property type="match status" value="1"/>
</dbReference>
<dbReference type="PANTHER" id="PTHR39079:SF1">
    <property type="entry name" value="GH11706P-RELATED"/>
    <property type="match status" value="1"/>
</dbReference>
<feature type="region of interest" description="Disordered" evidence="1">
    <location>
        <begin position="852"/>
        <end position="912"/>
    </location>
</feature>
<dbReference type="KEGG" id="apln:108742638"/>
<evidence type="ECO:0000313" key="2">
    <source>
        <dbReference type="Proteomes" id="UP000192223"/>
    </source>
</evidence>
<dbReference type="PANTHER" id="PTHR39079">
    <property type="entry name" value="FI08034P-RELATED"/>
    <property type="match status" value="1"/>
</dbReference>
<feature type="compositionally biased region" description="Basic and acidic residues" evidence="1">
    <location>
        <begin position="875"/>
        <end position="889"/>
    </location>
</feature>